<dbReference type="AlphaFoldDB" id="A0AAJ1TVF0"/>
<gene>
    <name evidence="1" type="ORF">QE405_000269</name>
</gene>
<evidence type="ECO:0000313" key="1">
    <source>
        <dbReference type="EMBL" id="MDQ1102985.1"/>
    </source>
</evidence>
<accession>A0AAJ1TVF0</accession>
<dbReference type="Proteomes" id="UP001239215">
    <property type="component" value="Unassembled WGS sequence"/>
</dbReference>
<evidence type="ECO:0000313" key="2">
    <source>
        <dbReference type="Proteomes" id="UP001239215"/>
    </source>
</evidence>
<name>A0AAJ1TVF0_9ACTN</name>
<sequence length="105" mass="11406">MDAIALHVRLVEQVGRAVDELVRPTATRRSRLVDLCVEGALACDVVTDDGRVADGPDVARRSRWATSVLCELAEPEVDASTRHRLALATEVGVARFCAAVRRRAV</sequence>
<organism evidence="1 2">
    <name type="scientific">Nocardioides zeae</name>
    <dbReference type="NCBI Taxonomy" id="1457234"/>
    <lineage>
        <taxon>Bacteria</taxon>
        <taxon>Bacillati</taxon>
        <taxon>Actinomycetota</taxon>
        <taxon>Actinomycetes</taxon>
        <taxon>Propionibacteriales</taxon>
        <taxon>Nocardioidaceae</taxon>
        <taxon>Nocardioides</taxon>
    </lineage>
</organism>
<protein>
    <submittedName>
        <fullName evidence="1">Uncharacterized protein</fullName>
    </submittedName>
</protein>
<comment type="caution">
    <text evidence="1">The sequence shown here is derived from an EMBL/GenBank/DDBJ whole genome shotgun (WGS) entry which is preliminary data.</text>
</comment>
<dbReference type="RefSeq" id="WP_307198433.1">
    <property type="nucleotide sequence ID" value="NZ_JAUTAN010000001.1"/>
</dbReference>
<proteinExistence type="predicted"/>
<reference evidence="1" key="1">
    <citation type="submission" date="2023-07" db="EMBL/GenBank/DDBJ databases">
        <title>Functional and genomic diversity of the sorghum phyllosphere microbiome.</title>
        <authorList>
            <person name="Shade A."/>
        </authorList>
    </citation>
    <scope>NUCLEOTIDE SEQUENCE</scope>
    <source>
        <strain evidence="1">SORGH_AS_1067</strain>
    </source>
</reference>
<dbReference type="EMBL" id="JAUTAN010000001">
    <property type="protein sequence ID" value="MDQ1102985.1"/>
    <property type="molecule type" value="Genomic_DNA"/>
</dbReference>